<dbReference type="OrthoDB" id="6467923at2759"/>
<dbReference type="AlphaFoldDB" id="A0A8X6NLK6"/>
<name>A0A8X6NLK6_NEPPI</name>
<evidence type="ECO:0000313" key="1">
    <source>
        <dbReference type="EMBL" id="GFT22130.1"/>
    </source>
</evidence>
<dbReference type="Proteomes" id="UP000887013">
    <property type="component" value="Unassembled WGS sequence"/>
</dbReference>
<reference evidence="1" key="1">
    <citation type="submission" date="2020-08" db="EMBL/GenBank/DDBJ databases">
        <title>Multicomponent nature underlies the extraordinary mechanical properties of spider dragline silk.</title>
        <authorList>
            <person name="Kono N."/>
            <person name="Nakamura H."/>
            <person name="Mori M."/>
            <person name="Yoshida Y."/>
            <person name="Ohtoshi R."/>
            <person name="Malay A.D."/>
            <person name="Moran D.A.P."/>
            <person name="Tomita M."/>
            <person name="Numata K."/>
            <person name="Arakawa K."/>
        </authorList>
    </citation>
    <scope>NUCLEOTIDE SEQUENCE</scope>
</reference>
<accession>A0A8X6NLK6</accession>
<organism evidence="1 2">
    <name type="scientific">Nephila pilipes</name>
    <name type="common">Giant wood spider</name>
    <name type="synonym">Nephila maculata</name>
    <dbReference type="NCBI Taxonomy" id="299642"/>
    <lineage>
        <taxon>Eukaryota</taxon>
        <taxon>Metazoa</taxon>
        <taxon>Ecdysozoa</taxon>
        <taxon>Arthropoda</taxon>
        <taxon>Chelicerata</taxon>
        <taxon>Arachnida</taxon>
        <taxon>Araneae</taxon>
        <taxon>Araneomorphae</taxon>
        <taxon>Entelegynae</taxon>
        <taxon>Araneoidea</taxon>
        <taxon>Nephilidae</taxon>
        <taxon>Nephila</taxon>
    </lineage>
</organism>
<dbReference type="Gene3D" id="3.10.10.10">
    <property type="entry name" value="HIV Type 1 Reverse Transcriptase, subunit A, domain 1"/>
    <property type="match status" value="1"/>
</dbReference>
<evidence type="ECO:0000313" key="2">
    <source>
        <dbReference type="Proteomes" id="UP000887013"/>
    </source>
</evidence>
<sequence>MQNQDNPKSTEITSIRLFKFVYNTVGLRNVAQTMSGYFENIIKDLPCCYSYVNGHIASTDEESHKSEIELVFRRLDNHGIFVPPCLVSHTVSDVLITIASLVVLTVTTKEIAGITRMKHTA</sequence>
<comment type="caution">
    <text evidence="1">The sequence shown here is derived from an EMBL/GenBank/DDBJ whole genome shotgun (WGS) entry which is preliminary data.</text>
</comment>
<proteinExistence type="predicted"/>
<dbReference type="EMBL" id="BMAW01106023">
    <property type="protein sequence ID" value="GFT22130.1"/>
    <property type="molecule type" value="Genomic_DNA"/>
</dbReference>
<dbReference type="InterPro" id="IPR043128">
    <property type="entry name" value="Rev_trsase/Diguanyl_cyclase"/>
</dbReference>
<keyword evidence="2" id="KW-1185">Reference proteome</keyword>
<feature type="non-terminal residue" evidence="1">
    <location>
        <position position="1"/>
    </location>
</feature>
<protein>
    <submittedName>
        <fullName evidence="1">Transposon Ty3-I Gag-Pol polyprotein</fullName>
    </submittedName>
</protein>
<dbReference type="Gene3D" id="3.30.70.270">
    <property type="match status" value="1"/>
</dbReference>
<gene>
    <name evidence="1" type="primary">TY3B-I_297</name>
    <name evidence="1" type="ORF">NPIL_638231</name>
</gene>